<name>A0ABY6KYH1_9ARAC</name>
<dbReference type="InterPro" id="IPR042509">
    <property type="entry name" value="ZCCHC3"/>
</dbReference>
<feature type="region of interest" description="Disordered" evidence="1">
    <location>
        <begin position="150"/>
        <end position="218"/>
    </location>
</feature>
<proteinExistence type="predicted"/>
<feature type="compositionally biased region" description="Low complexity" evidence="1">
    <location>
        <begin position="170"/>
        <end position="188"/>
    </location>
</feature>
<dbReference type="EMBL" id="CP092871">
    <property type="protein sequence ID" value="UYV72165.1"/>
    <property type="molecule type" value="Genomic_DNA"/>
</dbReference>
<dbReference type="PANTHER" id="PTHR22639:SF3">
    <property type="entry name" value="ZINC FINGER CCHC DOMAIN-CONTAINING PROTEIN 3"/>
    <property type="match status" value="1"/>
</dbReference>
<dbReference type="Proteomes" id="UP001235939">
    <property type="component" value="Chromosome 09"/>
</dbReference>
<feature type="region of interest" description="Disordered" evidence="1">
    <location>
        <begin position="655"/>
        <end position="689"/>
    </location>
</feature>
<evidence type="ECO:0008006" key="4">
    <source>
        <dbReference type="Google" id="ProtNLM"/>
    </source>
</evidence>
<sequence length="689" mass="75814">MLGKTSVYQLMNMSGHVLVGLSSSEKVEHLIEEGLTIGSTLLRPFPYRKRAEKIIIGNFPIAVKDDDIVAALRPYCKVASMAYELVTCEGYSWTTGSRKAFIFMNEGLKIHQLPVKLDIKKRGEATPAYISYGVKCSKCHYQGHRRASCPRRDLEECSTRQPTSQHGSLPPSTQTSPSSQPAATTPAAVSYNGPDKTPAKNVPIPMKPPSSNKTSGAKALPAAAEVATPSKENLPNIAAPILTIAPGSRVPFKTNPLSKKDESSTETRSKALRQLKEVLRQLPDTVFENTEAAGMEREGIVQAIISERSLRKFLPDQKPEQLDSLINLIGTIVDRVEDKACHLYKRLTHLRSLAKVDVAFVQEMSVLALNNIRDLCLGYSAVFAPSSTPRGSDLAVVVALGVTVLWHRVLWLGKISIASINIRGLEIRVINCHLSHTPEERNLQLKVIAEEAIREDAWALGDWGPFGDLPSNSAAVAEAPSLQDQLHSQEKSRKILTFIKNSRQQKALSKVRSTTATFEQSCFIERFEWCSDFSPLHYIKALEGMLVNGSVFQIIKMPGQVLIGLASVDMAERLVEEGLNIANTPYKKRAENVVIGNIPFAVKDEDIVAALRPYCSGLSDSKSIIFLDGKLDIKSKGETTPAYITYGVRCSKCHPQGHRRVSCPRRDMEERSIPQASSRQDPALLSPST</sequence>
<gene>
    <name evidence="2" type="ORF">LAZ67_9002050</name>
</gene>
<feature type="compositionally biased region" description="Polar residues" evidence="1">
    <location>
        <begin position="674"/>
        <end position="689"/>
    </location>
</feature>
<dbReference type="PANTHER" id="PTHR22639">
    <property type="entry name" value="GAG-RELATED PROTEIN"/>
    <property type="match status" value="1"/>
</dbReference>
<keyword evidence="3" id="KW-1185">Reference proteome</keyword>
<dbReference type="Gene3D" id="3.60.10.10">
    <property type="entry name" value="Endonuclease/exonuclease/phosphatase"/>
    <property type="match status" value="1"/>
</dbReference>
<protein>
    <recommendedName>
        <fullName evidence="4">CCHC-type domain-containing protein</fullName>
    </recommendedName>
</protein>
<organism evidence="2 3">
    <name type="scientific">Cordylochernes scorpioides</name>
    <dbReference type="NCBI Taxonomy" id="51811"/>
    <lineage>
        <taxon>Eukaryota</taxon>
        <taxon>Metazoa</taxon>
        <taxon>Ecdysozoa</taxon>
        <taxon>Arthropoda</taxon>
        <taxon>Chelicerata</taxon>
        <taxon>Arachnida</taxon>
        <taxon>Pseudoscorpiones</taxon>
        <taxon>Cheliferoidea</taxon>
        <taxon>Chernetidae</taxon>
        <taxon>Cordylochernes</taxon>
    </lineage>
</organism>
<reference evidence="2 3" key="1">
    <citation type="submission" date="2022-01" db="EMBL/GenBank/DDBJ databases">
        <title>A chromosomal length assembly of Cordylochernes scorpioides.</title>
        <authorList>
            <person name="Zeh D."/>
            <person name="Zeh J."/>
        </authorList>
    </citation>
    <scope>NUCLEOTIDE SEQUENCE [LARGE SCALE GENOMIC DNA]</scope>
    <source>
        <strain evidence="2">IN4F17</strain>
        <tissue evidence="2">Whole Body</tissue>
    </source>
</reference>
<evidence type="ECO:0000256" key="1">
    <source>
        <dbReference type="SAM" id="MobiDB-lite"/>
    </source>
</evidence>
<dbReference type="SUPFAM" id="SSF56219">
    <property type="entry name" value="DNase I-like"/>
    <property type="match status" value="1"/>
</dbReference>
<accession>A0ABY6KYH1</accession>
<evidence type="ECO:0000313" key="2">
    <source>
        <dbReference type="EMBL" id="UYV72165.1"/>
    </source>
</evidence>
<dbReference type="InterPro" id="IPR036691">
    <property type="entry name" value="Endo/exonu/phosph_ase_sf"/>
</dbReference>
<evidence type="ECO:0000313" key="3">
    <source>
        <dbReference type="Proteomes" id="UP001235939"/>
    </source>
</evidence>